<keyword evidence="4" id="KW-1185">Reference proteome</keyword>
<dbReference type="InterPro" id="IPR000120">
    <property type="entry name" value="Amidase"/>
</dbReference>
<accession>A0A9P9Y4J1</accession>
<evidence type="ECO:0000259" key="2">
    <source>
        <dbReference type="Pfam" id="PF01425"/>
    </source>
</evidence>
<dbReference type="Proteomes" id="UP001055219">
    <property type="component" value="Unassembled WGS sequence"/>
</dbReference>
<dbReference type="SUPFAM" id="SSF75304">
    <property type="entry name" value="Amidase signature (AS) enzymes"/>
    <property type="match status" value="1"/>
</dbReference>
<dbReference type="Gene3D" id="3.90.1300.10">
    <property type="entry name" value="Amidase signature (AS) domain"/>
    <property type="match status" value="1"/>
</dbReference>
<organism evidence="3 4">
    <name type="scientific">Emericellopsis cladophorae</name>
    <dbReference type="NCBI Taxonomy" id="2686198"/>
    <lineage>
        <taxon>Eukaryota</taxon>
        <taxon>Fungi</taxon>
        <taxon>Dikarya</taxon>
        <taxon>Ascomycota</taxon>
        <taxon>Pezizomycotina</taxon>
        <taxon>Sordariomycetes</taxon>
        <taxon>Hypocreomycetidae</taxon>
        <taxon>Hypocreales</taxon>
        <taxon>Bionectriaceae</taxon>
        <taxon>Emericellopsis</taxon>
    </lineage>
</organism>
<dbReference type="InterPro" id="IPR036928">
    <property type="entry name" value="AS_sf"/>
</dbReference>
<dbReference type="AlphaFoldDB" id="A0A9P9Y4J1"/>
<feature type="domain" description="Amidase" evidence="2">
    <location>
        <begin position="473"/>
        <end position="876"/>
    </location>
</feature>
<keyword evidence="3" id="KW-0378">Hydrolase</keyword>
<evidence type="ECO:0000313" key="4">
    <source>
        <dbReference type="Proteomes" id="UP001055219"/>
    </source>
</evidence>
<sequence>MTAGRPHLRQIHLGKRVETTQLAPADRRAIIAQLRTEVDNWYASGCLSPMNSDNVSTHSSITWVSARYYHVLPLLYYPNHFNATSGAVTRGELLGFARRELQSTSAVFQQRQLPLNKVALTRLLPVTLVLMHDYAASCQEAAAATPDPSTGGDYSSTSLPYTARDEVSVLMSILEGFPESWLLAHQAAQVVHQFASVIARGIRVDGDGSDFGAQPIKYSLTTPNPMPRGGVKDRVAEMVRPCITGFTSVMKQMLGPTTCSQYIEYPRGDTTGQSKSGVGQQRQQQQYQEPLLSPVPPQSSTMSVPQLGGAMSEDAVVNFGWGDFIGYPVPREGPRAEYEKAPENNPVLRGAALTVAANIISYVPGVASLLWNNAGFGTLKNLPELDEMPYRFHPIVTPLGDSKMLPIDASLTEAKSTFTPSSPSKYYTAADYHAMYQSGAITPLQVAETLIPLTKKGVYADAWADTHGKDHIALEAAKASTERYAAGKDLGVLDGVPIGVKDDLDIKGMVSHVGMKYRPNVKFFEPRDRTEWFLEKLAEAGAVFIGRNKMHELGMDTNGLNIAQGTPTNHFNNAYYPGASTSGGGSALGAGIIPIAIGSDAGGSIRLPSAFNSMYGLKTSHHRMGYYNMSTCVRGPLAASAADLTIAYRLMSQPNLDDPAQMHYGASQLPKPGSKRVMGIYRDWWSAGDPEVVRLCEKAIDYFATQRGYEVVDISLPLMGEARVAHAMLCVAETYETTRRKTPDQPKTGWMGLVGTVNRLLMSVASVTRANDYLKANALRELMMRHLAWLWQQHPGMLIMTPTSPMIGWPRHPGDEGGLSDTNTTVKNMMYIFLANLTGTPAVQAPVGYAEPKQGTGKLPVGIQAMGEWGAEEQLLEFAREAQEYLEEVYDGGRRRPETWFDVLGETKKAFKKVV</sequence>
<evidence type="ECO:0000256" key="1">
    <source>
        <dbReference type="SAM" id="MobiDB-lite"/>
    </source>
</evidence>
<reference evidence="3" key="2">
    <citation type="submission" date="2022-07" db="EMBL/GenBank/DDBJ databases">
        <authorList>
            <person name="Goncalves M.F.M."/>
            <person name="Hilario S."/>
            <person name="Van De Peer Y."/>
            <person name="Esteves A.C."/>
            <person name="Alves A."/>
        </authorList>
    </citation>
    <scope>NUCLEOTIDE SEQUENCE</scope>
    <source>
        <strain evidence="3">MUM 19.33</strain>
    </source>
</reference>
<dbReference type="EMBL" id="JAGIXG020000008">
    <property type="protein sequence ID" value="KAI6783341.1"/>
    <property type="molecule type" value="Genomic_DNA"/>
</dbReference>
<dbReference type="RefSeq" id="XP_051364197.1">
    <property type="nucleotide sequence ID" value="XM_051504278.1"/>
</dbReference>
<dbReference type="PANTHER" id="PTHR11895">
    <property type="entry name" value="TRANSAMIDASE"/>
    <property type="match status" value="1"/>
</dbReference>
<comment type="caution">
    <text evidence="3">The sequence shown here is derived from an EMBL/GenBank/DDBJ whole genome shotgun (WGS) entry which is preliminary data.</text>
</comment>
<dbReference type="GO" id="GO:0016787">
    <property type="term" value="F:hydrolase activity"/>
    <property type="evidence" value="ECO:0007669"/>
    <property type="project" value="UniProtKB-KW"/>
</dbReference>
<feature type="region of interest" description="Disordered" evidence="1">
    <location>
        <begin position="265"/>
        <end position="305"/>
    </location>
</feature>
<dbReference type="Pfam" id="PF01425">
    <property type="entry name" value="Amidase"/>
    <property type="match status" value="1"/>
</dbReference>
<proteinExistence type="predicted"/>
<dbReference type="PANTHER" id="PTHR11895:SF67">
    <property type="entry name" value="AMIDASE DOMAIN-CONTAINING PROTEIN"/>
    <property type="match status" value="1"/>
</dbReference>
<protein>
    <submittedName>
        <fullName evidence="3">Fatty acid amide hydrolase-like protein</fullName>
    </submittedName>
</protein>
<feature type="compositionally biased region" description="Polar residues" evidence="1">
    <location>
        <begin position="270"/>
        <end position="279"/>
    </location>
</feature>
<name>A0A9P9Y4J1_9HYPO</name>
<evidence type="ECO:0000313" key="3">
    <source>
        <dbReference type="EMBL" id="KAI6783341.1"/>
    </source>
</evidence>
<dbReference type="InterPro" id="IPR023631">
    <property type="entry name" value="Amidase_dom"/>
</dbReference>
<gene>
    <name evidence="3" type="ORF">J7T54_004368</name>
</gene>
<dbReference type="GeneID" id="75830856"/>
<dbReference type="OrthoDB" id="421993at2759"/>
<reference evidence="3" key="1">
    <citation type="journal article" date="2021" name="J Fungi (Basel)">
        <title>Genomic and Metabolomic Analyses of the Marine Fungus Emericellopsis cladophorae: Insights into Saltwater Adaptability Mechanisms and Its Biosynthetic Potential.</title>
        <authorList>
            <person name="Goncalves M.F.M."/>
            <person name="Hilario S."/>
            <person name="Van de Peer Y."/>
            <person name="Esteves A.C."/>
            <person name="Alves A."/>
        </authorList>
    </citation>
    <scope>NUCLEOTIDE SEQUENCE</scope>
    <source>
        <strain evidence="3">MUM 19.33</strain>
    </source>
</reference>